<dbReference type="PANTHER" id="PTHR30487:SF0">
    <property type="entry name" value="PREPILIN LEADER PEPTIDASE_N-METHYLTRANSFERASE-RELATED"/>
    <property type="match status" value="1"/>
</dbReference>
<organism evidence="3 4">
    <name type="scientific">Campylobacter jejuni subsp. jejuni serotype O:23/36 (strain 81-176)</name>
    <dbReference type="NCBI Taxonomy" id="354242"/>
    <lineage>
        <taxon>Bacteria</taxon>
        <taxon>Pseudomonadati</taxon>
        <taxon>Campylobacterota</taxon>
        <taxon>Epsilonproteobacteria</taxon>
        <taxon>Campylobacterales</taxon>
        <taxon>Campylobacteraceae</taxon>
        <taxon>Campylobacter</taxon>
    </lineage>
</organism>
<proteinExistence type="predicted"/>
<dbReference type="KEGG" id="cjj:CJJ81176_0842"/>
<reference evidence="4" key="1">
    <citation type="submission" date="2006-12" db="EMBL/GenBank/DDBJ databases">
        <authorList>
            <person name="Fouts D.E."/>
            <person name="Nelson K.E."/>
            <person name="Sebastian Y."/>
        </authorList>
    </citation>
    <scope>NUCLEOTIDE SEQUENCE [LARGE SCALE GENOMIC DNA]</scope>
    <source>
        <strain evidence="4">81-176</strain>
    </source>
</reference>
<feature type="transmembrane region" description="Helical" evidence="1">
    <location>
        <begin position="236"/>
        <end position="255"/>
    </location>
</feature>
<feature type="transmembrane region" description="Helical" evidence="1">
    <location>
        <begin position="68"/>
        <end position="86"/>
    </location>
</feature>
<gene>
    <name evidence="3" type="ordered locus">CJJ81176_0842</name>
</gene>
<dbReference type="eggNOG" id="COG1989">
    <property type="taxonomic scope" value="Bacteria"/>
</dbReference>
<dbReference type="InterPro" id="IPR010627">
    <property type="entry name" value="Prepilin_pept_A24_N"/>
</dbReference>
<dbReference type="GO" id="GO:0005886">
    <property type="term" value="C:plasma membrane"/>
    <property type="evidence" value="ECO:0007669"/>
    <property type="project" value="TreeGrafter"/>
</dbReference>
<keyword evidence="1" id="KW-0812">Transmembrane</keyword>
<dbReference type="Proteomes" id="UP000000646">
    <property type="component" value="Chromosome"/>
</dbReference>
<feature type="domain" description="Prepilin peptidase A24 N-terminal" evidence="2">
    <location>
        <begin position="7"/>
        <end position="87"/>
    </location>
</feature>
<evidence type="ECO:0000313" key="4">
    <source>
        <dbReference type="Proteomes" id="UP000000646"/>
    </source>
</evidence>
<dbReference type="Pfam" id="PF06750">
    <property type="entry name" value="A24_N_bact"/>
    <property type="match status" value="1"/>
</dbReference>
<keyword evidence="1" id="KW-1133">Transmembrane helix</keyword>
<dbReference type="GO" id="GO:0006465">
    <property type="term" value="P:signal peptide processing"/>
    <property type="evidence" value="ECO:0007669"/>
    <property type="project" value="TreeGrafter"/>
</dbReference>
<feature type="transmembrane region" description="Helical" evidence="1">
    <location>
        <begin position="93"/>
        <end position="112"/>
    </location>
</feature>
<evidence type="ECO:0000313" key="3">
    <source>
        <dbReference type="EMBL" id="EAQ72305.1"/>
    </source>
</evidence>
<protein>
    <submittedName>
        <fullName evidence="3">Peptidase, A24 family</fullName>
    </submittedName>
</protein>
<accession>A0A0H3P9H7</accession>
<dbReference type="PANTHER" id="PTHR30487">
    <property type="entry name" value="TYPE 4 PREPILIN-LIKE PROTEINS LEADER PEPTIDE-PROCESSING ENZYME"/>
    <property type="match status" value="1"/>
</dbReference>
<dbReference type="GO" id="GO:0004190">
    <property type="term" value="F:aspartic-type endopeptidase activity"/>
    <property type="evidence" value="ECO:0007669"/>
    <property type="project" value="TreeGrafter"/>
</dbReference>
<dbReference type="AlphaFoldDB" id="A0A0H3P9H7"/>
<feature type="transmembrane region" description="Helical" evidence="1">
    <location>
        <begin position="118"/>
        <end position="136"/>
    </location>
</feature>
<dbReference type="RefSeq" id="WP_002868803.1">
    <property type="nucleotide sequence ID" value="NC_008787.1"/>
</dbReference>
<evidence type="ECO:0000259" key="2">
    <source>
        <dbReference type="Pfam" id="PF06750"/>
    </source>
</evidence>
<dbReference type="HOGENOM" id="CLU_057101_0_1_7"/>
<dbReference type="InterPro" id="IPR050882">
    <property type="entry name" value="Prepilin_peptidase/N-MTase"/>
</dbReference>
<dbReference type="EMBL" id="CP000538">
    <property type="protein sequence ID" value="EAQ72305.1"/>
    <property type="molecule type" value="Genomic_DNA"/>
</dbReference>
<feature type="transmembrane region" description="Helical" evidence="1">
    <location>
        <begin position="156"/>
        <end position="178"/>
    </location>
</feature>
<evidence type="ECO:0000256" key="1">
    <source>
        <dbReference type="SAM" id="Phobius"/>
    </source>
</evidence>
<name>A0A0H3P9H7_CAMJJ</name>
<feature type="transmembrane region" description="Helical" evidence="1">
    <location>
        <begin position="193"/>
        <end position="224"/>
    </location>
</feature>
<sequence length="258" mass="29718">MIFFIIILGACLGSFCTSLASRIIEKKPFFISRSFCFSCDTKLKYYEIIPIFSYIFLKAKCQTCKCHLPISLLINEILGIILLILAYSLSQNFYDFLFLSLFLFNLFLLSLIDIKLKAVPQILLWSAFLFAFFYAFRESEILHFLIFKEFSGGFLLNAFSFGGFVFLLKSLVFFLMNFRKKDEILENLGDADIIIMSCIGGILGFEYGFLVLLIASILTLPFFIFFKIKAIKEQELAMIPFLNIAFVAVLFYKNLGLF</sequence>
<keyword evidence="1" id="KW-0472">Membrane</keyword>